<accession>A0A844FHW8</accession>
<dbReference type="InterPro" id="IPR018977">
    <property type="entry name" value="NurA_domain"/>
</dbReference>
<gene>
    <name evidence="2" type="ORF">FYJ27_07305</name>
</gene>
<dbReference type="AlphaFoldDB" id="A0A844FHW8"/>
<protein>
    <submittedName>
        <fullName evidence="2">DNA double-strand break repair nuclease NurA</fullName>
    </submittedName>
</protein>
<dbReference type="EMBL" id="VULR01000008">
    <property type="protein sequence ID" value="MSS43532.1"/>
    <property type="molecule type" value="Genomic_DNA"/>
</dbReference>
<comment type="caution">
    <text evidence="2">The sequence shown here is derived from an EMBL/GenBank/DDBJ whole genome shotgun (WGS) entry which is preliminary data.</text>
</comment>
<reference evidence="2 3" key="1">
    <citation type="submission" date="2019-08" db="EMBL/GenBank/DDBJ databases">
        <title>In-depth cultivation of the pig gut microbiome towards novel bacterial diversity and tailored functional studies.</title>
        <authorList>
            <person name="Wylensek D."/>
            <person name="Hitch T.C.A."/>
            <person name="Clavel T."/>
        </authorList>
    </citation>
    <scope>NUCLEOTIDE SEQUENCE [LARGE SCALE GENOMIC DNA]</scope>
    <source>
        <strain evidence="2 3">Med78-601-WT-4W-RMD-3</strain>
    </source>
</reference>
<name>A0A844FHW8_9FIRM</name>
<evidence type="ECO:0000313" key="2">
    <source>
        <dbReference type="EMBL" id="MSS43532.1"/>
    </source>
</evidence>
<dbReference type="OrthoDB" id="2986419at2"/>
<dbReference type="Proteomes" id="UP000462760">
    <property type="component" value="Unassembled WGS sequence"/>
</dbReference>
<proteinExistence type="predicted"/>
<dbReference type="SMART" id="SM00933">
    <property type="entry name" value="NurA"/>
    <property type="match status" value="1"/>
</dbReference>
<organism evidence="2 3">
    <name type="scientific">Anaerosalibacter bizertensis</name>
    <dbReference type="NCBI Taxonomy" id="932217"/>
    <lineage>
        <taxon>Bacteria</taxon>
        <taxon>Bacillati</taxon>
        <taxon>Bacillota</taxon>
        <taxon>Tissierellia</taxon>
        <taxon>Tissierellales</taxon>
        <taxon>Sporanaerobacteraceae</taxon>
        <taxon>Anaerosalibacter</taxon>
    </lineage>
</organism>
<evidence type="ECO:0000313" key="3">
    <source>
        <dbReference type="Proteomes" id="UP000462760"/>
    </source>
</evidence>
<feature type="domain" description="NurA" evidence="1">
    <location>
        <begin position="63"/>
        <end position="302"/>
    </location>
</feature>
<sequence length="333" mass="38658">MYEISKELKEKVTQLNSTLVDKYKDFFNMDSIQLRDFIDKNVGEIVEIKKLTKDELTKCSEKGGIVGVDGSKNRVGGAYPHYVEIFQGLAKSTLHKEKPIFKADFYTPLYLEGERELLKKFEEEENKEEAIRDYKLSGIEVEVALEAVEKFSPYAIMMDGSLIRYDIECFDKWIELRKKCEERGIILIGVIKDIKTSIIGQSLVEQNNLNTKEFLYDREILYGLLGYGEMIRVEDSMTKKSKEGFTSIFMRSSKAPNIIGMDILDSQREYLDEMARLVFSLTPSSSRGVPLWLDIVDSQVKVSDKMMRSLLERYLDRQVLEKFFISERDKRIL</sequence>
<dbReference type="Pfam" id="PF09376">
    <property type="entry name" value="NurA"/>
    <property type="match status" value="1"/>
</dbReference>
<evidence type="ECO:0000259" key="1">
    <source>
        <dbReference type="SMART" id="SM00933"/>
    </source>
</evidence>
<dbReference type="RefSeq" id="WP_154484212.1">
    <property type="nucleotide sequence ID" value="NZ_VULR01000008.1"/>
</dbReference>